<reference evidence="2" key="1">
    <citation type="submission" date="2022-08" db="EMBL/GenBank/DDBJ databases">
        <authorList>
            <consortium name="DOE Joint Genome Institute"/>
            <person name="Min B."/>
            <person name="Riley R."/>
            <person name="Sierra-Patev S."/>
            <person name="Naranjo-Ortiz M."/>
            <person name="Looney B."/>
            <person name="Konkel Z."/>
            <person name="Slot J.C."/>
            <person name="Sakamoto Y."/>
            <person name="Steenwyk J.L."/>
            <person name="Rokas A."/>
            <person name="Carro J."/>
            <person name="Camarero S."/>
            <person name="Ferreira P."/>
            <person name="Molpeceres G."/>
            <person name="Ruiz-Duenas F.J."/>
            <person name="Serrano A."/>
            <person name="Henrissat B."/>
            <person name="Drula E."/>
            <person name="Hughes K.W."/>
            <person name="Mata J.L."/>
            <person name="Ishikawa N.K."/>
            <person name="Vargas-Isla R."/>
            <person name="Ushijima S."/>
            <person name="Smith C.A."/>
            <person name="Ahrendt S."/>
            <person name="Andreopoulos W."/>
            <person name="He G."/>
            <person name="Labutti K."/>
            <person name="Lipzen A."/>
            <person name="Ng V."/>
            <person name="Sandor L."/>
            <person name="Barry K."/>
            <person name="Martinez A.T."/>
            <person name="Xiao Y."/>
            <person name="Gibbons J.G."/>
            <person name="Terashima K."/>
            <person name="Hibbett D.S."/>
            <person name="Grigoriev I.V."/>
        </authorList>
    </citation>
    <scope>NUCLEOTIDE SEQUENCE</scope>
    <source>
        <strain evidence="2">TFB9207</strain>
    </source>
</reference>
<dbReference type="EMBL" id="MU806298">
    <property type="protein sequence ID" value="KAJ3836718.1"/>
    <property type="molecule type" value="Genomic_DNA"/>
</dbReference>
<comment type="caution">
    <text evidence="2">The sequence shown here is derived from an EMBL/GenBank/DDBJ whole genome shotgun (WGS) entry which is preliminary data.</text>
</comment>
<sequence>MSTTEVTGILPIPEKIRRDSGMLEYDGNLHRAQTHWFVASLQGTQRPVLPIHNKREEDLFRDLVLTNTGSSEPRWDNIVLAWNTTANNEKEVSYKIIEHLRLYYNGEWKSLANIKQTLAQTAEDRKCAKKHVHDPLRTKPLPVALEAPLSLHHVPAGLRSLESTPRPPSASPSTTQTDAENSHLQPFRPSLNPNPISASASSSSSSQDLLAPSSVATVIEQLAGNRVRANATLPAPKPKQRQVRRCKKCTRGESCNGHSNVKLCMNPCRDCGKVECEGRDSKRLNLPCKNIS</sequence>
<protein>
    <submittedName>
        <fullName evidence="2">Uncharacterized protein</fullName>
    </submittedName>
</protein>
<proteinExistence type="predicted"/>
<keyword evidence="3" id="KW-1185">Reference proteome</keyword>
<organism evidence="2 3">
    <name type="scientific">Lentinula raphanica</name>
    <dbReference type="NCBI Taxonomy" id="153919"/>
    <lineage>
        <taxon>Eukaryota</taxon>
        <taxon>Fungi</taxon>
        <taxon>Dikarya</taxon>
        <taxon>Basidiomycota</taxon>
        <taxon>Agaricomycotina</taxon>
        <taxon>Agaricomycetes</taxon>
        <taxon>Agaricomycetidae</taxon>
        <taxon>Agaricales</taxon>
        <taxon>Marasmiineae</taxon>
        <taxon>Omphalotaceae</taxon>
        <taxon>Lentinula</taxon>
    </lineage>
</organism>
<evidence type="ECO:0000256" key="1">
    <source>
        <dbReference type="SAM" id="MobiDB-lite"/>
    </source>
</evidence>
<dbReference type="Proteomes" id="UP001163846">
    <property type="component" value="Unassembled WGS sequence"/>
</dbReference>
<dbReference type="AlphaFoldDB" id="A0AA38P5J7"/>
<accession>A0AA38P5J7</accession>
<name>A0AA38P5J7_9AGAR</name>
<feature type="region of interest" description="Disordered" evidence="1">
    <location>
        <begin position="159"/>
        <end position="208"/>
    </location>
</feature>
<evidence type="ECO:0000313" key="2">
    <source>
        <dbReference type="EMBL" id="KAJ3836718.1"/>
    </source>
</evidence>
<gene>
    <name evidence="2" type="ORF">F5878DRAFT_586170</name>
</gene>
<evidence type="ECO:0000313" key="3">
    <source>
        <dbReference type="Proteomes" id="UP001163846"/>
    </source>
</evidence>
<feature type="compositionally biased region" description="Low complexity" evidence="1">
    <location>
        <begin position="189"/>
        <end position="208"/>
    </location>
</feature>